<proteinExistence type="predicted"/>
<reference evidence="1" key="1">
    <citation type="submission" date="2020-05" db="EMBL/GenBank/DDBJ databases">
        <title>Mycena genomes resolve the evolution of fungal bioluminescence.</title>
        <authorList>
            <person name="Tsai I.J."/>
        </authorList>
    </citation>
    <scope>NUCLEOTIDE SEQUENCE</scope>
    <source>
        <strain evidence="1">CCC161011</strain>
    </source>
</reference>
<dbReference type="SUPFAM" id="SSF52047">
    <property type="entry name" value="RNI-like"/>
    <property type="match status" value="1"/>
</dbReference>
<dbReference type="InterPro" id="IPR032675">
    <property type="entry name" value="LRR_dom_sf"/>
</dbReference>
<dbReference type="EMBL" id="JACAZI010000020">
    <property type="protein sequence ID" value="KAF7338956.1"/>
    <property type="molecule type" value="Genomic_DNA"/>
</dbReference>
<dbReference type="AlphaFoldDB" id="A0A8H6XEB1"/>
<accession>A0A8H6XEB1</accession>
<dbReference type="Proteomes" id="UP000620124">
    <property type="component" value="Unassembled WGS sequence"/>
</dbReference>
<comment type="caution">
    <text evidence="1">The sequence shown here is derived from an EMBL/GenBank/DDBJ whole genome shotgun (WGS) entry which is preliminary data.</text>
</comment>
<organism evidence="1 2">
    <name type="scientific">Mycena venus</name>
    <dbReference type="NCBI Taxonomy" id="2733690"/>
    <lineage>
        <taxon>Eukaryota</taxon>
        <taxon>Fungi</taxon>
        <taxon>Dikarya</taxon>
        <taxon>Basidiomycota</taxon>
        <taxon>Agaricomycotina</taxon>
        <taxon>Agaricomycetes</taxon>
        <taxon>Agaricomycetidae</taxon>
        <taxon>Agaricales</taxon>
        <taxon>Marasmiineae</taxon>
        <taxon>Mycenaceae</taxon>
        <taxon>Mycena</taxon>
    </lineage>
</organism>
<sequence length="405" mass="46493">MAQSFGAASELQSAHISLVDYYYGDDAQGLPQLVRMFDGPSFRSLRTNIRLDFTELFAFRAIHSLDIEFGEHNDELGRILSRSSPLKTLIIRDFYPASLPGAKHIEASTITSLAVSFSTPFYYRHYQGTLGGFETLSDMFAFPNLEHLEIVGGFTEELCNSGSVTVPEEWEAPLFPHLRTLRLEDVGFSPHGLALIQSFSRGIADLRLIYTTGNHCLSEQYHGDTPWPALCSLTVETCDNRVADSKWLRLFLAKRASLGTHLTLALSPWLAHIPLPTGLRPEIYWLYDGPSPALIDGIGRTWNGDFYIDAYDMRPKDFEYVQRPESPPCCCCLEWDRELEIDEDLRRVDEEISEALKLSGELVRTRGMWRELRRRRYQHFKTEKRRFRVGRKRERCDLAEDFSFT</sequence>
<evidence type="ECO:0000313" key="1">
    <source>
        <dbReference type="EMBL" id="KAF7338956.1"/>
    </source>
</evidence>
<gene>
    <name evidence="1" type="ORF">MVEN_01971800</name>
</gene>
<protein>
    <submittedName>
        <fullName evidence="1">Uncharacterized protein</fullName>
    </submittedName>
</protein>
<name>A0A8H6XEB1_9AGAR</name>
<dbReference type="Gene3D" id="3.80.10.10">
    <property type="entry name" value="Ribonuclease Inhibitor"/>
    <property type="match status" value="1"/>
</dbReference>
<keyword evidence="2" id="KW-1185">Reference proteome</keyword>
<dbReference type="OrthoDB" id="2925679at2759"/>
<evidence type="ECO:0000313" key="2">
    <source>
        <dbReference type="Proteomes" id="UP000620124"/>
    </source>
</evidence>